<protein>
    <submittedName>
        <fullName evidence="3">GIR2</fullName>
    </submittedName>
</protein>
<proteinExistence type="predicted"/>
<feature type="compositionally biased region" description="Acidic residues" evidence="1">
    <location>
        <begin position="231"/>
        <end position="240"/>
    </location>
</feature>
<feature type="region of interest" description="Disordered" evidence="1">
    <location>
        <begin position="73"/>
        <end position="97"/>
    </location>
</feature>
<evidence type="ECO:0000313" key="3">
    <source>
        <dbReference type="EMBL" id="KAI3406529.2"/>
    </source>
</evidence>
<dbReference type="AlphaFoldDB" id="A0AAI9T0V5"/>
<dbReference type="PROSITE" id="PS50908">
    <property type="entry name" value="RWD"/>
    <property type="match status" value="1"/>
</dbReference>
<comment type="caution">
    <text evidence="3">The sequence shown here is derived from an EMBL/GenBank/DDBJ whole genome shotgun (WGS) entry which is preliminary data.</text>
</comment>
<dbReference type="PANTHER" id="PTHR12292">
    <property type="entry name" value="RWD DOMAIN-CONTAINING PROTEIN"/>
    <property type="match status" value="1"/>
</dbReference>
<accession>A0AAI9T0V5</accession>
<feature type="region of interest" description="Disordered" evidence="1">
    <location>
        <begin position="229"/>
        <end position="253"/>
    </location>
</feature>
<dbReference type="SMART" id="SM00591">
    <property type="entry name" value="RWD"/>
    <property type="match status" value="1"/>
</dbReference>
<sequence>MDPVEEQAQEIEILQSIYPDELEFLNDSQTQFQIRVDLDLQSDRKHSFYLIVKYPATYPEVTPNLSIEIAAQQGDEEEEVSQQQHANLSDGDESDEDSKNIQLALHMAETIDFTKEDLNKLLGKLNDEAQVNIGMPSIFTLVSVLKDEAECLFQQKLDFANQQFERKRKELEKIEQKKFQGTKVTKESWLEWRNKFREEMRFDKIDERKKFEMHGGRLTGKEIFERGLAGNEDDVEENEQEEKLADGVGKIAV</sequence>
<evidence type="ECO:0000256" key="1">
    <source>
        <dbReference type="SAM" id="MobiDB-lite"/>
    </source>
</evidence>
<dbReference type="GeneID" id="73378278"/>
<dbReference type="SUPFAM" id="SSF54495">
    <property type="entry name" value="UBC-like"/>
    <property type="match status" value="1"/>
</dbReference>
<gene>
    <name evidence="3" type="ORF">KGF56_000661</name>
</gene>
<keyword evidence="4" id="KW-1185">Reference proteome</keyword>
<dbReference type="InterPro" id="IPR016135">
    <property type="entry name" value="UBQ-conjugating_enzyme/RWD"/>
</dbReference>
<dbReference type="Proteomes" id="UP001202479">
    <property type="component" value="Unassembled WGS sequence"/>
</dbReference>
<organism evidence="3 4">
    <name type="scientific">Candida oxycetoniae</name>
    <dbReference type="NCBI Taxonomy" id="497107"/>
    <lineage>
        <taxon>Eukaryota</taxon>
        <taxon>Fungi</taxon>
        <taxon>Dikarya</taxon>
        <taxon>Ascomycota</taxon>
        <taxon>Saccharomycotina</taxon>
        <taxon>Pichiomycetes</taxon>
        <taxon>Debaryomycetaceae</taxon>
        <taxon>Candida/Lodderomyces clade</taxon>
        <taxon>Candida</taxon>
    </lineage>
</organism>
<dbReference type="RefSeq" id="XP_049182274.1">
    <property type="nucleotide sequence ID" value="XM_049326595.1"/>
</dbReference>
<feature type="domain" description="RWD" evidence="2">
    <location>
        <begin position="9"/>
        <end position="152"/>
    </location>
</feature>
<name>A0AAI9T0V5_9ASCO</name>
<dbReference type="Gene3D" id="3.10.110.10">
    <property type="entry name" value="Ubiquitin Conjugating Enzyme"/>
    <property type="match status" value="1"/>
</dbReference>
<reference evidence="3" key="1">
    <citation type="journal article" date="2022" name="DNA Res.">
        <title>Genome analysis of five recently described species of the CUG-Ser clade uncovers Candida theae as a new hybrid lineage with pathogenic potential in the Candida parapsilosis species complex.</title>
        <authorList>
            <person name="Mixao V."/>
            <person name="Del Olmo V."/>
            <person name="Hegedusova E."/>
            <person name="Saus E."/>
            <person name="Pryszcz L."/>
            <person name="Cillingova A."/>
            <person name="Nosek J."/>
            <person name="Gabaldon T."/>
        </authorList>
    </citation>
    <scope>NUCLEOTIDE SEQUENCE</scope>
    <source>
        <strain evidence="3">CBS 10844</strain>
    </source>
</reference>
<dbReference type="Pfam" id="PF05773">
    <property type="entry name" value="RWD"/>
    <property type="match status" value="1"/>
</dbReference>
<dbReference type="InterPro" id="IPR006575">
    <property type="entry name" value="RWD_dom"/>
</dbReference>
<dbReference type="InterPro" id="IPR040213">
    <property type="entry name" value="GIR2-like"/>
</dbReference>
<dbReference type="EMBL" id="JAHUZD010000023">
    <property type="protein sequence ID" value="KAI3406529.2"/>
    <property type="molecule type" value="Genomic_DNA"/>
</dbReference>
<evidence type="ECO:0000259" key="2">
    <source>
        <dbReference type="PROSITE" id="PS50908"/>
    </source>
</evidence>
<evidence type="ECO:0000313" key="4">
    <source>
        <dbReference type="Proteomes" id="UP001202479"/>
    </source>
</evidence>